<keyword evidence="1" id="KW-0677">Repeat</keyword>
<dbReference type="PROSITE" id="PS50088">
    <property type="entry name" value="ANK_REPEAT"/>
    <property type="match status" value="17"/>
</dbReference>
<evidence type="ECO:0000313" key="5">
    <source>
        <dbReference type="EMBL" id="KAF0726432.1"/>
    </source>
</evidence>
<gene>
    <name evidence="5" type="ORF">Ae201684_015320</name>
</gene>
<feature type="repeat" description="ANK" evidence="3">
    <location>
        <begin position="69"/>
        <end position="101"/>
    </location>
</feature>
<dbReference type="Gene3D" id="1.25.40.20">
    <property type="entry name" value="Ankyrin repeat-containing domain"/>
    <property type="match status" value="7"/>
</dbReference>
<evidence type="ECO:0000256" key="3">
    <source>
        <dbReference type="PROSITE-ProRule" id="PRU00023"/>
    </source>
</evidence>
<feature type="repeat" description="ANK" evidence="3">
    <location>
        <begin position="644"/>
        <end position="666"/>
    </location>
</feature>
<feature type="repeat" description="ANK" evidence="3">
    <location>
        <begin position="611"/>
        <end position="643"/>
    </location>
</feature>
<name>A0A6G0WH17_9STRA</name>
<dbReference type="InterPro" id="IPR036770">
    <property type="entry name" value="Ankyrin_rpt-contain_sf"/>
</dbReference>
<dbReference type="PROSITE" id="PS50297">
    <property type="entry name" value="ANK_REP_REGION"/>
    <property type="match status" value="17"/>
</dbReference>
<feature type="repeat" description="ANK" evidence="3">
    <location>
        <begin position="418"/>
        <end position="441"/>
    </location>
</feature>
<dbReference type="Proteomes" id="UP000481153">
    <property type="component" value="Unassembled WGS sequence"/>
</dbReference>
<keyword evidence="2 3" id="KW-0040">ANK repeat</keyword>
<feature type="region of interest" description="Disordered" evidence="4">
    <location>
        <begin position="780"/>
        <end position="815"/>
    </location>
</feature>
<dbReference type="Pfam" id="PF12796">
    <property type="entry name" value="Ank_2"/>
    <property type="match status" value="5"/>
</dbReference>
<feature type="repeat" description="ANK" evidence="3">
    <location>
        <begin position="353"/>
        <end position="385"/>
    </location>
</feature>
<dbReference type="SMART" id="SM00248">
    <property type="entry name" value="ANK"/>
    <property type="match status" value="21"/>
</dbReference>
<reference evidence="5 6" key="1">
    <citation type="submission" date="2019-07" db="EMBL/GenBank/DDBJ databases">
        <title>Genomics analysis of Aphanomyces spp. identifies a new class of oomycete effector associated with host adaptation.</title>
        <authorList>
            <person name="Gaulin E."/>
        </authorList>
    </citation>
    <scope>NUCLEOTIDE SEQUENCE [LARGE SCALE GENOMIC DNA]</scope>
    <source>
        <strain evidence="5 6">ATCC 201684</strain>
    </source>
</reference>
<feature type="repeat" description="ANK" evidence="3">
    <location>
        <begin position="515"/>
        <end position="535"/>
    </location>
</feature>
<feature type="repeat" description="ANK" evidence="3">
    <location>
        <begin position="134"/>
        <end position="166"/>
    </location>
</feature>
<sequence length="815" mass="89206">MFWQSHEKKLYAAIEKGKEIKVKKYMAKCDNNIANEDGWTPLHAASYYGHADIARFLLQTYNIDQKDYTGRTALYLASEAGHVDVVKVLVAESIKADIATNGGMGPLHTACWNGHLPVVKILMEHCNANMKACLGSTPLDMAASQGKIEVVRYLVSKKVDVQAVNSNGWNALHSASWWGQAEVVRFLMQYCDINQKTNAGNTALDLALERRRKEVVMILQEKEESHFTLFDSVRLGRIDLVRKVAKTSAIHSLDESGWSALHVACANNQDEVVEFLLGHIDVNLQTKEGATPLYVAAGNGHLKIVIQLIGHKANVALSHHSGWSPLHIASSKGHVDTVAHLADCIDINLPTNHGSTPLHLAATYGKLEVVKCLIAKKANTHAVDTNGSSPLHDACANGHIDVVGYLIDYVDVNFRNNNGQTPLYQAAHSGKLEIVKFLLDKAQVGAVSNNGWTPLHDACANGHLEIVKVLVNYIDINARTKDGATPLYVAAGNGKLAIVNFLIEAQASVALPSNIGWTPLHSACYNGQLEVVKVLSKLIDLNSLTKAGTTPLYVAAGSGRLEVVTFLLSQNVRFSDQNGSTPLHRAASNGHLDVVKLLLDHVQDVNLRTQDGQTALHKAAQHGRLNIVKYLMTREINYEIVSHSGWSPLHSAVWSGHLDVVRMLVEYIDVDIQTDGGATPLYVAAGTGNAAIANFLLAKNANVTLPTNIGWSPLHVACSLGHFDVAMSVAEYVNPRLTTSIRWNASKTAFLDGSPELRQAMADKIQAMLAMKRNVVQRYHKPTKELDDPDEWERESELTTEGTMYSYDEQKDGYF</sequence>
<feature type="repeat" description="ANK" evidence="3">
    <location>
        <begin position="386"/>
        <end position="408"/>
    </location>
</feature>
<organism evidence="5 6">
    <name type="scientific">Aphanomyces euteiches</name>
    <dbReference type="NCBI Taxonomy" id="100861"/>
    <lineage>
        <taxon>Eukaryota</taxon>
        <taxon>Sar</taxon>
        <taxon>Stramenopiles</taxon>
        <taxon>Oomycota</taxon>
        <taxon>Saprolegniomycetes</taxon>
        <taxon>Saprolegniales</taxon>
        <taxon>Verrucalvaceae</taxon>
        <taxon>Aphanomyces</taxon>
    </lineage>
</organism>
<evidence type="ECO:0000256" key="2">
    <source>
        <dbReference type="ARBA" id="ARBA00023043"/>
    </source>
</evidence>
<feature type="repeat" description="ANK" evidence="3">
    <location>
        <begin position="676"/>
        <end position="708"/>
    </location>
</feature>
<evidence type="ECO:0000313" key="6">
    <source>
        <dbReference type="Proteomes" id="UP000481153"/>
    </source>
</evidence>
<feature type="repeat" description="ANK" evidence="3">
    <location>
        <begin position="482"/>
        <end position="514"/>
    </location>
</feature>
<feature type="repeat" description="ANK" evidence="3">
    <location>
        <begin position="37"/>
        <end position="59"/>
    </location>
</feature>
<dbReference type="AlphaFoldDB" id="A0A6G0WH17"/>
<accession>A0A6G0WH17</accession>
<comment type="caution">
    <text evidence="5">The sequence shown here is derived from an EMBL/GenBank/DDBJ whole genome shotgun (WGS) entry which is preliminary data.</text>
</comment>
<dbReference type="VEuPathDB" id="FungiDB:AeMF1_019069"/>
<dbReference type="PRINTS" id="PR01415">
    <property type="entry name" value="ANKYRIN"/>
</dbReference>
<dbReference type="SUPFAM" id="SSF48403">
    <property type="entry name" value="Ankyrin repeat"/>
    <property type="match status" value="3"/>
</dbReference>
<evidence type="ECO:0000256" key="4">
    <source>
        <dbReference type="SAM" id="MobiDB-lite"/>
    </source>
</evidence>
<feature type="repeat" description="ANK" evidence="3">
    <location>
        <begin position="547"/>
        <end position="579"/>
    </location>
</feature>
<feature type="repeat" description="ANK" evidence="3">
    <location>
        <begin position="256"/>
        <end position="277"/>
    </location>
</feature>
<dbReference type="Pfam" id="PF13637">
    <property type="entry name" value="Ank_4"/>
    <property type="match status" value="2"/>
</dbReference>
<keyword evidence="6" id="KW-1185">Reference proteome</keyword>
<feature type="repeat" description="ANK" evidence="3">
    <location>
        <begin position="450"/>
        <end position="472"/>
    </location>
</feature>
<feature type="repeat" description="ANK" evidence="3">
    <location>
        <begin position="288"/>
        <end position="320"/>
    </location>
</feature>
<dbReference type="InterPro" id="IPR002110">
    <property type="entry name" value="Ankyrin_rpt"/>
</dbReference>
<dbReference type="PANTHER" id="PTHR24198:SF165">
    <property type="entry name" value="ANKYRIN REPEAT-CONTAINING PROTEIN-RELATED"/>
    <property type="match status" value="1"/>
</dbReference>
<protein>
    <submittedName>
        <fullName evidence="5">Uncharacterized protein</fullName>
    </submittedName>
</protein>
<dbReference type="Pfam" id="PF00023">
    <property type="entry name" value="Ank"/>
    <property type="match status" value="2"/>
</dbReference>
<feature type="repeat" description="ANK" evidence="3">
    <location>
        <begin position="578"/>
        <end position="610"/>
    </location>
</feature>
<dbReference type="PANTHER" id="PTHR24198">
    <property type="entry name" value="ANKYRIN REPEAT AND PROTEIN KINASE DOMAIN-CONTAINING PROTEIN"/>
    <property type="match status" value="1"/>
</dbReference>
<dbReference type="EMBL" id="VJMJ01000216">
    <property type="protein sequence ID" value="KAF0726432.1"/>
    <property type="molecule type" value="Genomic_DNA"/>
</dbReference>
<proteinExistence type="predicted"/>
<evidence type="ECO:0000256" key="1">
    <source>
        <dbReference type="ARBA" id="ARBA00022737"/>
    </source>
</evidence>
<feature type="repeat" description="ANK" evidence="3">
    <location>
        <begin position="102"/>
        <end position="125"/>
    </location>
</feature>